<dbReference type="OrthoDB" id="9815928at2"/>
<dbReference type="AlphaFoldDB" id="A0A4R8DG02"/>
<accession>A0A4R8DG02</accession>
<dbReference type="PROSITE" id="PS51257">
    <property type="entry name" value="PROKAR_LIPOPROTEIN"/>
    <property type="match status" value="1"/>
</dbReference>
<dbReference type="Proteomes" id="UP000294498">
    <property type="component" value="Unassembled WGS sequence"/>
</dbReference>
<reference evidence="2 3" key="1">
    <citation type="submission" date="2019-03" db="EMBL/GenBank/DDBJ databases">
        <title>Genomic Encyclopedia of Type Strains, Phase IV (KMG-IV): sequencing the most valuable type-strain genomes for metagenomic binning, comparative biology and taxonomic classification.</title>
        <authorList>
            <person name="Goeker M."/>
        </authorList>
    </citation>
    <scope>NUCLEOTIDE SEQUENCE [LARGE SCALE GENOMIC DNA]</scope>
    <source>
        <strain evidence="2 3">DSM 100059</strain>
    </source>
</reference>
<comment type="caution">
    <text evidence="2">The sequence shown here is derived from an EMBL/GenBank/DDBJ whole genome shotgun (WGS) entry which is preliminary data.</text>
</comment>
<dbReference type="EMBL" id="SODV01000002">
    <property type="protein sequence ID" value="TDW96543.1"/>
    <property type="molecule type" value="Genomic_DNA"/>
</dbReference>
<gene>
    <name evidence="2" type="ORF">EDB95_4374</name>
</gene>
<keyword evidence="3" id="KW-1185">Reference proteome</keyword>
<evidence type="ECO:0000313" key="3">
    <source>
        <dbReference type="Proteomes" id="UP000294498"/>
    </source>
</evidence>
<name>A0A4R8DG02_9BACT</name>
<evidence type="ECO:0000256" key="1">
    <source>
        <dbReference type="SAM" id="SignalP"/>
    </source>
</evidence>
<feature type="signal peptide" evidence="1">
    <location>
        <begin position="1"/>
        <end position="18"/>
    </location>
</feature>
<organism evidence="2 3">
    <name type="scientific">Dinghuibacter silviterrae</name>
    <dbReference type="NCBI Taxonomy" id="1539049"/>
    <lineage>
        <taxon>Bacteria</taxon>
        <taxon>Pseudomonadati</taxon>
        <taxon>Bacteroidota</taxon>
        <taxon>Chitinophagia</taxon>
        <taxon>Chitinophagales</taxon>
        <taxon>Chitinophagaceae</taxon>
        <taxon>Dinghuibacter</taxon>
    </lineage>
</organism>
<proteinExistence type="predicted"/>
<evidence type="ECO:0000313" key="2">
    <source>
        <dbReference type="EMBL" id="TDW96543.1"/>
    </source>
</evidence>
<feature type="chain" id="PRO_5020652040" evidence="1">
    <location>
        <begin position="19"/>
        <end position="407"/>
    </location>
</feature>
<keyword evidence="1" id="KW-0732">Signal</keyword>
<dbReference type="RefSeq" id="WP_133997164.1">
    <property type="nucleotide sequence ID" value="NZ_SODV01000002.1"/>
</dbReference>
<sequence>MKRILFPLLAFSVLLLTAGCKKDLKSSVDLSKGAKAYSSSWHATTPTSQIIRFDLDDGHGSSCLLYYDLSEDVVKLTQFVGANITDLWLTEGFQLDDGQSINIGQFYDYVIDPYNATGGLNAIPFDANGTGHEDHVLLYAPGQGIAYLLKYVGGGVWHLDWPSSLQYTGGIGGYDLMNVGDKVISYDYGSGAKNALICYRPGFGNIWVITNTGSGDAPVWNAVVRGSGGIGGFDLKGVTDQVVAEDNSPGVMDLVCYRPGYGYVWYLHHNQYSTTFSAQYTTRNGFFNFSFLDFQDRMIATNLSGSTASTANNDMLCYRPGAGIASLVVDHMYGNTVNGGTPQGLYYPMTINPYIPNTTYTDIGDHVLNFNANGLGNSSLVFYSNGGGNPSEVYELNPNTNSYIQIY</sequence>
<protein>
    <submittedName>
        <fullName evidence="2">Uncharacterized protein</fullName>
    </submittedName>
</protein>